<dbReference type="InterPro" id="IPR001433">
    <property type="entry name" value="OxRdtase_FAD/NAD-bd"/>
</dbReference>
<dbReference type="Pfam" id="PF00175">
    <property type="entry name" value="NAD_binding_1"/>
    <property type="match status" value="1"/>
</dbReference>
<dbReference type="InterPro" id="IPR017927">
    <property type="entry name" value="FAD-bd_FR_type"/>
</dbReference>
<keyword evidence="2" id="KW-0001">2Fe-2S</keyword>
<keyword evidence="2" id="KW-0479">Metal-binding</keyword>
<comment type="cofactor">
    <cofactor evidence="1">
        <name>FAD</name>
        <dbReference type="ChEBI" id="CHEBI:57692"/>
    </cofactor>
</comment>
<accession>A0A177YI99</accession>
<dbReference type="InterPro" id="IPR050415">
    <property type="entry name" value="MRET"/>
</dbReference>
<gene>
    <name evidence="5" type="ORF">A3K89_20690</name>
</gene>
<dbReference type="PANTHER" id="PTHR47354:SF5">
    <property type="entry name" value="PROTEIN RFBI"/>
    <property type="match status" value="1"/>
</dbReference>
<evidence type="ECO:0000256" key="3">
    <source>
        <dbReference type="ARBA" id="ARBA00023014"/>
    </source>
</evidence>
<dbReference type="SUPFAM" id="SSF63380">
    <property type="entry name" value="Riboflavin synthase domain-like"/>
    <property type="match status" value="1"/>
</dbReference>
<dbReference type="Gene3D" id="3.40.50.80">
    <property type="entry name" value="Nucleotide-binding domain of ferredoxin-NADP reductase (FNR) module"/>
    <property type="match status" value="1"/>
</dbReference>
<dbReference type="AlphaFoldDB" id="A0A177YI99"/>
<dbReference type="Pfam" id="PF00970">
    <property type="entry name" value="FAD_binding_6"/>
    <property type="match status" value="1"/>
</dbReference>
<evidence type="ECO:0000256" key="2">
    <source>
        <dbReference type="ARBA" id="ARBA00022714"/>
    </source>
</evidence>
<dbReference type="PANTHER" id="PTHR47354">
    <property type="entry name" value="NADH OXIDOREDUCTASE HCR"/>
    <property type="match status" value="1"/>
</dbReference>
<sequence length="237" mass="25422">MNWLVATLTDRTTETPTSTTLTFDVDGWPGHRPGQHVDVRLTAEDGYSAQRSYSMATPADGSTVVLTVQTVDDGEVSPYLADVLEVGAQVELKGPIGGWFVWDEADDAPVLLIAGGSGIVPLMAMIRARRRSGSTAPFRLIYSVRSPAEVMYASELASMQAGVEVAVRYTREDPNGHPGRLTPDAIASGGWSPDIAPRCFVCGPTGFVEMVADVLVTQGHMPFRVKTERFGPVGIAR</sequence>
<name>A0A177YI99_9NOCA</name>
<dbReference type="CDD" id="cd06217">
    <property type="entry name" value="FNR_iron_sulfur_binding_3"/>
    <property type="match status" value="1"/>
</dbReference>
<dbReference type="Proteomes" id="UP000077519">
    <property type="component" value="Unassembled WGS sequence"/>
</dbReference>
<dbReference type="GO" id="GO:0016491">
    <property type="term" value="F:oxidoreductase activity"/>
    <property type="evidence" value="ECO:0007669"/>
    <property type="project" value="InterPro"/>
</dbReference>
<protein>
    <submittedName>
        <fullName evidence="5">Oxidoreductase</fullName>
    </submittedName>
</protein>
<keyword evidence="3" id="KW-0411">Iron-sulfur</keyword>
<dbReference type="RefSeq" id="WP_068423925.1">
    <property type="nucleotide sequence ID" value="NZ_LVHI01000011.1"/>
</dbReference>
<organism evidence="5 6">
    <name type="scientific">Rhodococcoides kyotonense</name>
    <dbReference type="NCBI Taxonomy" id="398843"/>
    <lineage>
        <taxon>Bacteria</taxon>
        <taxon>Bacillati</taxon>
        <taxon>Actinomycetota</taxon>
        <taxon>Actinomycetes</taxon>
        <taxon>Mycobacteriales</taxon>
        <taxon>Nocardiaceae</taxon>
        <taxon>Rhodococcoides</taxon>
    </lineage>
</organism>
<evidence type="ECO:0000259" key="4">
    <source>
        <dbReference type="PROSITE" id="PS51384"/>
    </source>
</evidence>
<dbReference type="InterPro" id="IPR017938">
    <property type="entry name" value="Riboflavin_synthase-like_b-brl"/>
</dbReference>
<dbReference type="InterPro" id="IPR001709">
    <property type="entry name" value="Flavoprot_Pyr_Nucl_cyt_Rdtase"/>
</dbReference>
<dbReference type="InterPro" id="IPR039261">
    <property type="entry name" value="FNR_nucleotide-bd"/>
</dbReference>
<feature type="domain" description="FAD-binding FR-type" evidence="4">
    <location>
        <begin position="1"/>
        <end position="102"/>
    </location>
</feature>
<dbReference type="InterPro" id="IPR008333">
    <property type="entry name" value="Cbr1-like_FAD-bd_dom"/>
</dbReference>
<comment type="caution">
    <text evidence="5">The sequence shown here is derived from an EMBL/GenBank/DDBJ whole genome shotgun (WGS) entry which is preliminary data.</text>
</comment>
<dbReference type="GO" id="GO:0051537">
    <property type="term" value="F:2 iron, 2 sulfur cluster binding"/>
    <property type="evidence" value="ECO:0007669"/>
    <property type="project" value="UniProtKB-KW"/>
</dbReference>
<keyword evidence="2" id="KW-0408">Iron</keyword>
<dbReference type="PRINTS" id="PR00371">
    <property type="entry name" value="FPNCR"/>
</dbReference>
<reference evidence="5 6" key="1">
    <citation type="submission" date="2016-03" db="EMBL/GenBank/DDBJ databases">
        <title>Genome sequence of Rhodococcus kyotonensis KB10.</title>
        <authorList>
            <person name="Jeong H."/>
            <person name="Hong C.E."/>
            <person name="Jo S.H."/>
            <person name="Park J.M."/>
        </authorList>
    </citation>
    <scope>NUCLEOTIDE SEQUENCE [LARGE SCALE GENOMIC DNA]</scope>
    <source>
        <strain evidence="5 6">KB10</strain>
    </source>
</reference>
<evidence type="ECO:0000313" key="5">
    <source>
        <dbReference type="EMBL" id="OAK55274.1"/>
    </source>
</evidence>
<proteinExistence type="predicted"/>
<evidence type="ECO:0000256" key="1">
    <source>
        <dbReference type="ARBA" id="ARBA00001974"/>
    </source>
</evidence>
<dbReference type="Gene3D" id="2.40.30.10">
    <property type="entry name" value="Translation factors"/>
    <property type="match status" value="1"/>
</dbReference>
<evidence type="ECO:0000313" key="6">
    <source>
        <dbReference type="Proteomes" id="UP000077519"/>
    </source>
</evidence>
<dbReference type="EMBL" id="LVHI01000011">
    <property type="protein sequence ID" value="OAK55274.1"/>
    <property type="molecule type" value="Genomic_DNA"/>
</dbReference>
<dbReference type="SUPFAM" id="SSF52343">
    <property type="entry name" value="Ferredoxin reductase-like, C-terminal NADP-linked domain"/>
    <property type="match status" value="1"/>
</dbReference>
<dbReference type="PRINTS" id="PR00410">
    <property type="entry name" value="PHEHYDRXLASE"/>
</dbReference>
<keyword evidence="6" id="KW-1185">Reference proteome</keyword>
<dbReference type="PROSITE" id="PS51384">
    <property type="entry name" value="FAD_FR"/>
    <property type="match status" value="1"/>
</dbReference>